<keyword evidence="8" id="KW-0732">Signal</keyword>
<dbReference type="InterPro" id="IPR038063">
    <property type="entry name" value="Transpep_catalytic_dom"/>
</dbReference>
<evidence type="ECO:0000313" key="10">
    <source>
        <dbReference type="EMBL" id="MFD0984853.1"/>
    </source>
</evidence>
<keyword evidence="3" id="KW-0808">Transferase</keyword>
<dbReference type="CDD" id="cd16913">
    <property type="entry name" value="YkuD_like"/>
    <property type="match status" value="1"/>
</dbReference>
<dbReference type="Pfam" id="PF03734">
    <property type="entry name" value="YkuD"/>
    <property type="match status" value="1"/>
</dbReference>
<evidence type="ECO:0000256" key="7">
    <source>
        <dbReference type="PROSITE-ProRule" id="PRU01373"/>
    </source>
</evidence>
<feature type="active site" description="Proton donor/acceptor" evidence="7">
    <location>
        <position position="433"/>
    </location>
</feature>
<dbReference type="InterPro" id="IPR052905">
    <property type="entry name" value="LD-transpeptidase_YkuD-like"/>
</dbReference>
<evidence type="ECO:0000256" key="4">
    <source>
        <dbReference type="ARBA" id="ARBA00022960"/>
    </source>
</evidence>
<evidence type="ECO:0000256" key="5">
    <source>
        <dbReference type="ARBA" id="ARBA00022984"/>
    </source>
</evidence>
<feature type="chain" id="PRO_5046165070" evidence="8">
    <location>
        <begin position="19"/>
        <end position="532"/>
    </location>
</feature>
<feature type="active site" description="Nucleophile" evidence="7">
    <location>
        <position position="452"/>
    </location>
</feature>
<dbReference type="PANTHER" id="PTHR41533">
    <property type="entry name" value="L,D-TRANSPEPTIDASE HI_1667-RELATED"/>
    <property type="match status" value="1"/>
</dbReference>
<dbReference type="InterPro" id="IPR005490">
    <property type="entry name" value="LD_TPept_cat_dom"/>
</dbReference>
<keyword evidence="11" id="KW-1185">Reference proteome</keyword>
<evidence type="ECO:0000313" key="11">
    <source>
        <dbReference type="Proteomes" id="UP001597051"/>
    </source>
</evidence>
<dbReference type="Pfam" id="PF20142">
    <property type="entry name" value="Scaffold"/>
    <property type="match status" value="1"/>
</dbReference>
<evidence type="ECO:0000256" key="8">
    <source>
        <dbReference type="SAM" id="SignalP"/>
    </source>
</evidence>
<dbReference type="PROSITE" id="PS52029">
    <property type="entry name" value="LD_TPASE"/>
    <property type="match status" value="1"/>
</dbReference>
<dbReference type="RefSeq" id="WP_379757906.1">
    <property type="nucleotide sequence ID" value="NZ_JBHSYB010000027.1"/>
</dbReference>
<comment type="pathway">
    <text evidence="1 7">Cell wall biogenesis; peptidoglycan biosynthesis.</text>
</comment>
<evidence type="ECO:0000256" key="1">
    <source>
        <dbReference type="ARBA" id="ARBA00004752"/>
    </source>
</evidence>
<dbReference type="SUPFAM" id="SSF141523">
    <property type="entry name" value="L,D-transpeptidase catalytic domain-like"/>
    <property type="match status" value="1"/>
</dbReference>
<feature type="domain" description="L,D-TPase catalytic" evidence="9">
    <location>
        <begin position="323"/>
        <end position="480"/>
    </location>
</feature>
<keyword evidence="6 7" id="KW-0961">Cell wall biogenesis/degradation</keyword>
<dbReference type="PANTHER" id="PTHR41533:SF2">
    <property type="entry name" value="BLR7131 PROTEIN"/>
    <property type="match status" value="1"/>
</dbReference>
<dbReference type="InterPro" id="IPR045380">
    <property type="entry name" value="LD_TPept_scaffold_dom"/>
</dbReference>
<gene>
    <name evidence="10" type="ORF">ACFQ0S_10255</name>
</gene>
<keyword evidence="5 7" id="KW-0573">Peptidoglycan synthesis</keyword>
<evidence type="ECO:0000256" key="6">
    <source>
        <dbReference type="ARBA" id="ARBA00023316"/>
    </source>
</evidence>
<reference evidence="11" key="1">
    <citation type="journal article" date="2019" name="Int. J. Syst. Evol. Microbiol.">
        <title>The Global Catalogue of Microorganisms (GCM) 10K type strain sequencing project: providing services to taxonomists for standard genome sequencing and annotation.</title>
        <authorList>
            <consortium name="The Broad Institute Genomics Platform"/>
            <consortium name="The Broad Institute Genome Sequencing Center for Infectious Disease"/>
            <person name="Wu L."/>
            <person name="Ma J."/>
        </authorList>
    </citation>
    <scope>NUCLEOTIDE SEQUENCE [LARGE SCALE GENOMIC DNA]</scope>
    <source>
        <strain evidence="11">CECT 7649</strain>
    </source>
</reference>
<keyword evidence="4 7" id="KW-0133">Cell shape</keyword>
<dbReference type="Proteomes" id="UP001597051">
    <property type="component" value="Unassembled WGS sequence"/>
</dbReference>
<proteinExistence type="inferred from homology"/>
<evidence type="ECO:0000259" key="9">
    <source>
        <dbReference type="PROSITE" id="PS52029"/>
    </source>
</evidence>
<organism evidence="10 11">
    <name type="scientific">Flavobacterium myungsuense</name>
    <dbReference type="NCBI Taxonomy" id="651823"/>
    <lineage>
        <taxon>Bacteria</taxon>
        <taxon>Pseudomonadati</taxon>
        <taxon>Bacteroidota</taxon>
        <taxon>Flavobacteriia</taxon>
        <taxon>Flavobacteriales</taxon>
        <taxon>Flavobacteriaceae</taxon>
        <taxon>Flavobacterium</taxon>
    </lineage>
</organism>
<accession>A0ABW3J3V4</accession>
<comment type="caution">
    <text evidence="10">The sequence shown here is derived from an EMBL/GenBank/DDBJ whole genome shotgun (WGS) entry which is preliminary data.</text>
</comment>
<evidence type="ECO:0000256" key="2">
    <source>
        <dbReference type="ARBA" id="ARBA00005992"/>
    </source>
</evidence>
<evidence type="ECO:0000256" key="3">
    <source>
        <dbReference type="ARBA" id="ARBA00022679"/>
    </source>
</evidence>
<dbReference type="EMBL" id="JBHTIZ010000026">
    <property type="protein sequence ID" value="MFD0984853.1"/>
    <property type="molecule type" value="Genomic_DNA"/>
</dbReference>
<protein>
    <submittedName>
        <fullName evidence="10">Murein L,D-transpeptidase</fullName>
    </submittedName>
</protein>
<sequence length="532" mass="60979">MRKFILLFIVAAFGFSFANSSCKNGNREKELGAINTSSQGFQKESSEVYFDSTLVAPFFVKHPHLKAFQPSVEALYKKHQYHYIWFDKEGINEMGNLLYNKITNIASEGVQAAVPYKAELEAVFQNEDALQEPTIATELLLSSLYFFYANKVYQGLDAKQTTALGWHLPRKKQSYISYLDSLLANPSLINKDEREVLGQYYRLKEVLKHYRDMEKKGGWSAIELDTTFKTFTPGDSSKTIVQIRQHLFDVGDLAVNSKSALYDDALKAGIIKFKKRNGAIPNTIITAKNIATMNVPIAHRIKTIIVNMERCRWIPSDITKAKEYIGINIPSFRFTYFKDNKPVLVSNVVVGKALNQTVVFSGMMQYVVFSPYWNVPKSIIKKEIAPAMAKNKNYLAEHNMEWNNGAIRQKPGPKNSLGLVKFLFPNNNNIYLHDTPSKSLFNEEKRAFSHGCIRIEKPKELANLLLKDDKDWSPEKIDAAMNKGKETWYTLKNKIPVYIGYFTAWVDSEGVIHFYDDIYHRDERLAELIFEK</sequence>
<name>A0ABW3J3V4_9FLAO</name>
<dbReference type="Gene3D" id="2.40.440.10">
    <property type="entry name" value="L,D-transpeptidase catalytic domain-like"/>
    <property type="match status" value="1"/>
</dbReference>
<feature type="signal peptide" evidence="8">
    <location>
        <begin position="1"/>
        <end position="18"/>
    </location>
</feature>
<comment type="similarity">
    <text evidence="2">Belongs to the YkuD family.</text>
</comment>